<evidence type="ECO:0000313" key="8">
    <source>
        <dbReference type="EMBL" id="HJE52240.1"/>
    </source>
</evidence>
<feature type="region of interest" description="Disordered" evidence="5">
    <location>
        <begin position="178"/>
        <end position="213"/>
    </location>
</feature>
<protein>
    <submittedName>
        <fullName evidence="8">ABC transporter permease</fullName>
    </submittedName>
</protein>
<sequence length="272" mass="28916">MLLRNKTSVFTAVAMPFVMAFAFAGLSMYRAGLGVVLTMTLVGTALMFVVYYTMVTSLVARREQLVLKRLLAGEPTPLEILLAPAVPRWALFVVQSLVAVGGAILLGASVAQPWALALAVIGGATTWTALAIWSATWTRTVESAQLTTLPFILISLLLSGFSLPLSLLPGVRPGHRALAAHDSGRRSDQSGLRRRGDRRHGPGLARPHPGHARHAAASGVVDWIRRLAGPAQLPLGSPQLISEGRLPAPPLGNNRCPLGRPVDDYPDLRGGP</sequence>
<gene>
    <name evidence="8" type="ORF">K8V15_09770</name>
</gene>
<dbReference type="Proteomes" id="UP000712713">
    <property type="component" value="Unassembled WGS sequence"/>
</dbReference>
<evidence type="ECO:0000256" key="6">
    <source>
        <dbReference type="SAM" id="Phobius"/>
    </source>
</evidence>
<dbReference type="AlphaFoldDB" id="A0A921ERR2"/>
<dbReference type="EMBL" id="DYZF01000249">
    <property type="protein sequence ID" value="HJE52240.1"/>
    <property type="molecule type" value="Genomic_DNA"/>
</dbReference>
<name>A0A921ERR2_9ACTN</name>
<evidence type="ECO:0000256" key="5">
    <source>
        <dbReference type="SAM" id="MobiDB-lite"/>
    </source>
</evidence>
<dbReference type="InterPro" id="IPR052902">
    <property type="entry name" value="ABC-2_transporter"/>
</dbReference>
<dbReference type="InterPro" id="IPR013525">
    <property type="entry name" value="ABC2_TM"/>
</dbReference>
<comment type="subcellular location">
    <subcellularLocation>
        <location evidence="1">Membrane</location>
        <topology evidence="1">Multi-pass membrane protein</topology>
    </subcellularLocation>
</comment>
<evidence type="ECO:0000256" key="2">
    <source>
        <dbReference type="ARBA" id="ARBA00022692"/>
    </source>
</evidence>
<dbReference type="GO" id="GO:0016020">
    <property type="term" value="C:membrane"/>
    <property type="evidence" value="ECO:0007669"/>
    <property type="project" value="UniProtKB-SubCell"/>
</dbReference>
<evidence type="ECO:0000256" key="1">
    <source>
        <dbReference type="ARBA" id="ARBA00004141"/>
    </source>
</evidence>
<feature type="compositionally biased region" description="Basic and acidic residues" evidence="5">
    <location>
        <begin position="261"/>
        <end position="272"/>
    </location>
</feature>
<feature type="transmembrane region" description="Helical" evidence="6">
    <location>
        <begin position="149"/>
        <end position="168"/>
    </location>
</feature>
<comment type="caution">
    <text evidence="8">The sequence shown here is derived from an EMBL/GenBank/DDBJ whole genome shotgun (WGS) entry which is preliminary data.</text>
</comment>
<dbReference type="Pfam" id="PF01061">
    <property type="entry name" value="ABC2_membrane"/>
    <property type="match status" value="1"/>
</dbReference>
<keyword evidence="3 6" id="KW-1133">Transmembrane helix</keyword>
<proteinExistence type="predicted"/>
<keyword evidence="4 6" id="KW-0472">Membrane</keyword>
<evidence type="ECO:0000259" key="7">
    <source>
        <dbReference type="Pfam" id="PF01061"/>
    </source>
</evidence>
<feature type="domain" description="ABC-2 type transporter transmembrane" evidence="7">
    <location>
        <begin position="4"/>
        <end position="169"/>
    </location>
</feature>
<dbReference type="PANTHER" id="PTHR43027:SF2">
    <property type="entry name" value="TRANSPORT PERMEASE PROTEIN"/>
    <property type="match status" value="1"/>
</dbReference>
<accession>A0A921ERR2</accession>
<dbReference type="PANTHER" id="PTHR43027">
    <property type="entry name" value="DOXORUBICIN RESISTANCE ABC TRANSPORTER PERMEASE PROTEIN DRRC-RELATED"/>
    <property type="match status" value="1"/>
</dbReference>
<feature type="region of interest" description="Disordered" evidence="5">
    <location>
        <begin position="235"/>
        <end position="272"/>
    </location>
</feature>
<feature type="transmembrane region" description="Helical" evidence="6">
    <location>
        <begin position="89"/>
        <end position="108"/>
    </location>
</feature>
<evidence type="ECO:0000313" key="9">
    <source>
        <dbReference type="Proteomes" id="UP000712713"/>
    </source>
</evidence>
<evidence type="ECO:0000256" key="4">
    <source>
        <dbReference type="ARBA" id="ARBA00023136"/>
    </source>
</evidence>
<evidence type="ECO:0000256" key="3">
    <source>
        <dbReference type="ARBA" id="ARBA00022989"/>
    </source>
</evidence>
<feature type="transmembrane region" description="Helical" evidence="6">
    <location>
        <begin position="7"/>
        <end position="29"/>
    </location>
</feature>
<dbReference type="GO" id="GO:0140359">
    <property type="term" value="F:ABC-type transporter activity"/>
    <property type="evidence" value="ECO:0007669"/>
    <property type="project" value="InterPro"/>
</dbReference>
<reference evidence="8" key="2">
    <citation type="submission" date="2021-09" db="EMBL/GenBank/DDBJ databases">
        <authorList>
            <person name="Gilroy R."/>
        </authorList>
    </citation>
    <scope>NUCLEOTIDE SEQUENCE</scope>
    <source>
        <strain evidence="8">ChiGjej3B3-7470</strain>
    </source>
</reference>
<feature type="transmembrane region" description="Helical" evidence="6">
    <location>
        <begin position="114"/>
        <end position="137"/>
    </location>
</feature>
<organism evidence="8 9">
    <name type="scientific">Tessaracoccus flavescens</name>
    <dbReference type="NCBI Taxonomy" id="399497"/>
    <lineage>
        <taxon>Bacteria</taxon>
        <taxon>Bacillati</taxon>
        <taxon>Actinomycetota</taxon>
        <taxon>Actinomycetes</taxon>
        <taxon>Propionibacteriales</taxon>
        <taxon>Propionibacteriaceae</taxon>
        <taxon>Tessaracoccus</taxon>
    </lineage>
</organism>
<feature type="transmembrane region" description="Helical" evidence="6">
    <location>
        <begin position="35"/>
        <end position="60"/>
    </location>
</feature>
<keyword evidence="2 6" id="KW-0812">Transmembrane</keyword>
<reference evidence="8" key="1">
    <citation type="journal article" date="2021" name="PeerJ">
        <title>Extensive microbial diversity within the chicken gut microbiome revealed by metagenomics and culture.</title>
        <authorList>
            <person name="Gilroy R."/>
            <person name="Ravi A."/>
            <person name="Getino M."/>
            <person name="Pursley I."/>
            <person name="Horton D.L."/>
            <person name="Alikhan N.F."/>
            <person name="Baker D."/>
            <person name="Gharbi K."/>
            <person name="Hall N."/>
            <person name="Watson M."/>
            <person name="Adriaenssens E.M."/>
            <person name="Foster-Nyarko E."/>
            <person name="Jarju S."/>
            <person name="Secka A."/>
            <person name="Antonio M."/>
            <person name="Oren A."/>
            <person name="Chaudhuri R.R."/>
            <person name="La Ragione R."/>
            <person name="Hildebrand F."/>
            <person name="Pallen M.J."/>
        </authorList>
    </citation>
    <scope>NUCLEOTIDE SEQUENCE</scope>
    <source>
        <strain evidence="8">ChiGjej3B3-7470</strain>
    </source>
</reference>